<sequence>MAYWLCITNEENWKVIKQRNIWGVPERHRNTIARVKPGDKLLIYLKQERDKDVVKEPRIVAVYEAASEVFRDSSKIFKSPKGMGNETFPLRIKLKPVKIFEKPVEFKPLIPKLRFITNKKKWSGHLMGKAMREIPEEDYEVIVGGNDVK</sequence>
<dbReference type="InterPro" id="IPR002740">
    <property type="entry name" value="EVE_domain"/>
</dbReference>
<dbReference type="InterPro" id="IPR022996">
    <property type="entry name" value="UPF0310"/>
</dbReference>
<dbReference type="InterPro" id="IPR015947">
    <property type="entry name" value="PUA-like_sf"/>
</dbReference>
<dbReference type="KEGG" id="gah:GAH_01362"/>
<proteinExistence type="inferred from homology"/>
<feature type="domain" description="EVE" evidence="2">
    <location>
        <begin position="2"/>
        <end position="143"/>
    </location>
</feature>
<dbReference type="OrthoDB" id="35872at2157"/>
<evidence type="ECO:0000259" key="2">
    <source>
        <dbReference type="Pfam" id="PF01878"/>
    </source>
</evidence>
<dbReference type="Gene3D" id="3.10.590.10">
    <property type="entry name" value="ph1033 like domains"/>
    <property type="match status" value="1"/>
</dbReference>
<reference evidence="3 4" key="1">
    <citation type="submission" date="2015-04" db="EMBL/GenBank/DDBJ databases">
        <title>The complete genome sequence of the hyperthermophilic, obligate iron-reducing archaeon Geoglobus ahangari strain 234T.</title>
        <authorList>
            <person name="Manzella M.P."/>
            <person name="Holmes D.E."/>
            <person name="Rocheleau J.M."/>
            <person name="Chung A."/>
            <person name="Reguera G."/>
            <person name="Kashefi K."/>
        </authorList>
    </citation>
    <scope>NUCLEOTIDE SEQUENCE [LARGE SCALE GENOMIC DNA]</scope>
    <source>
        <strain evidence="3 4">234</strain>
    </source>
</reference>
<name>A0A0F7IFS6_9EURY</name>
<dbReference type="SUPFAM" id="SSF88697">
    <property type="entry name" value="PUA domain-like"/>
    <property type="match status" value="1"/>
</dbReference>
<dbReference type="RefSeq" id="WP_048095547.1">
    <property type="nucleotide sequence ID" value="NZ_CP011267.1"/>
</dbReference>
<accession>A0A0F7IFS6</accession>
<dbReference type="GeneID" id="24803934"/>
<dbReference type="AlphaFoldDB" id="A0A0F7IFS6"/>
<dbReference type="EMBL" id="CP011267">
    <property type="protein sequence ID" value="AKG91337.1"/>
    <property type="molecule type" value="Genomic_DNA"/>
</dbReference>
<keyword evidence="4" id="KW-1185">Reference proteome</keyword>
<dbReference type="NCBIfam" id="NF002008">
    <property type="entry name" value="PRK00809.1"/>
    <property type="match status" value="1"/>
</dbReference>
<comment type="similarity">
    <text evidence="1">Belongs to the UPF0310 family.</text>
</comment>
<evidence type="ECO:0000313" key="3">
    <source>
        <dbReference type="EMBL" id="AKG91337.1"/>
    </source>
</evidence>
<protein>
    <recommendedName>
        <fullName evidence="1">UPF0310 protein GAH_01362</fullName>
    </recommendedName>
</protein>
<dbReference type="PATRIC" id="fig|113653.22.peg.1346"/>
<dbReference type="PANTHER" id="PTHR39661">
    <property type="entry name" value="UPF0310 PROTEIN MJECL36"/>
    <property type="match status" value="1"/>
</dbReference>
<dbReference type="Proteomes" id="UP000034723">
    <property type="component" value="Chromosome"/>
</dbReference>
<dbReference type="InParanoid" id="A0A0F7IFS6"/>
<dbReference type="Pfam" id="PF01878">
    <property type="entry name" value="EVE"/>
    <property type="match status" value="1"/>
</dbReference>
<dbReference type="PANTHER" id="PTHR39661:SF1">
    <property type="entry name" value="UPF0310 PROTEIN MJECL36"/>
    <property type="match status" value="1"/>
</dbReference>
<evidence type="ECO:0000256" key="1">
    <source>
        <dbReference type="HAMAP-Rule" id="MF_00771"/>
    </source>
</evidence>
<dbReference type="HAMAP" id="MF_00771">
    <property type="entry name" value="UPF0310"/>
    <property type="match status" value="1"/>
</dbReference>
<dbReference type="CDD" id="cd21132">
    <property type="entry name" value="EVE-like"/>
    <property type="match status" value="1"/>
</dbReference>
<organism evidence="3 4">
    <name type="scientific">Geoglobus ahangari</name>
    <dbReference type="NCBI Taxonomy" id="113653"/>
    <lineage>
        <taxon>Archaea</taxon>
        <taxon>Methanobacteriati</taxon>
        <taxon>Methanobacteriota</taxon>
        <taxon>Archaeoglobi</taxon>
        <taxon>Archaeoglobales</taxon>
        <taxon>Archaeoglobaceae</taxon>
        <taxon>Geoglobus</taxon>
    </lineage>
</organism>
<gene>
    <name evidence="3" type="ORF">GAH_01362</name>
</gene>
<evidence type="ECO:0000313" key="4">
    <source>
        <dbReference type="Proteomes" id="UP000034723"/>
    </source>
</evidence>
<dbReference type="HOGENOM" id="CLU_148445_0_0_2"/>